<feature type="compositionally biased region" description="Basic residues" evidence="2">
    <location>
        <begin position="80"/>
        <end position="98"/>
    </location>
</feature>
<dbReference type="GO" id="GO:0005829">
    <property type="term" value="C:cytosol"/>
    <property type="evidence" value="ECO:0007669"/>
    <property type="project" value="TreeGrafter"/>
</dbReference>
<protein>
    <submittedName>
        <fullName evidence="4">Transcriptional regulator</fullName>
    </submittedName>
</protein>
<dbReference type="SMART" id="SM00530">
    <property type="entry name" value="HTH_XRE"/>
    <property type="match status" value="1"/>
</dbReference>
<evidence type="ECO:0000313" key="5">
    <source>
        <dbReference type="Proteomes" id="UP000239504"/>
    </source>
</evidence>
<comment type="caution">
    <text evidence="4">The sequence shown here is derived from an EMBL/GenBank/DDBJ whole genome shotgun (WGS) entry which is preliminary data.</text>
</comment>
<dbReference type="RefSeq" id="WP_104830105.1">
    <property type="nucleotide sequence ID" value="NZ_PJCH01000006.1"/>
</dbReference>
<dbReference type="EMBL" id="PJCH01000006">
    <property type="protein sequence ID" value="PQA87568.1"/>
    <property type="molecule type" value="Genomic_DNA"/>
</dbReference>
<sequence length="98" mass="11346">MGSRQLIARNVREIRLLRKLSQEGLALEAEIDRAYVSKIERSRCNPTVDVLDKLAAALSVKTVRLFDEKQLHPKPPQLPRGRRMKRLSKTKRTRSSLR</sequence>
<reference evidence="4 5" key="1">
    <citation type="submission" date="2017-12" db="EMBL/GenBank/DDBJ databases">
        <authorList>
            <person name="Hurst M.R.H."/>
        </authorList>
    </citation>
    <scope>NUCLEOTIDE SEQUENCE [LARGE SCALE GENOMIC DNA]</scope>
    <source>
        <strain evidence="4 5">SY-3-19</strain>
    </source>
</reference>
<dbReference type="SUPFAM" id="SSF47413">
    <property type="entry name" value="lambda repressor-like DNA-binding domains"/>
    <property type="match status" value="1"/>
</dbReference>
<dbReference type="InterPro" id="IPR010982">
    <property type="entry name" value="Lambda_DNA-bd_dom_sf"/>
</dbReference>
<dbReference type="Pfam" id="PF01381">
    <property type="entry name" value="HTH_3"/>
    <property type="match status" value="1"/>
</dbReference>
<evidence type="ECO:0000313" key="4">
    <source>
        <dbReference type="EMBL" id="PQA87568.1"/>
    </source>
</evidence>
<feature type="domain" description="HTH cro/C1-type" evidence="3">
    <location>
        <begin position="11"/>
        <end position="65"/>
    </location>
</feature>
<proteinExistence type="predicted"/>
<name>A0A2S7K552_9PROT</name>
<dbReference type="PANTHER" id="PTHR46797">
    <property type="entry name" value="HTH-TYPE TRANSCRIPTIONAL REGULATOR"/>
    <property type="match status" value="1"/>
</dbReference>
<dbReference type="PROSITE" id="PS50943">
    <property type="entry name" value="HTH_CROC1"/>
    <property type="match status" value="1"/>
</dbReference>
<keyword evidence="1" id="KW-0238">DNA-binding</keyword>
<accession>A0A2S7K552</accession>
<dbReference type="InterPro" id="IPR001387">
    <property type="entry name" value="Cro/C1-type_HTH"/>
</dbReference>
<dbReference type="OrthoDB" id="2986852at2"/>
<dbReference type="GO" id="GO:0003677">
    <property type="term" value="F:DNA binding"/>
    <property type="evidence" value="ECO:0007669"/>
    <property type="project" value="UniProtKB-KW"/>
</dbReference>
<gene>
    <name evidence="4" type="ORF">CW354_10820</name>
</gene>
<dbReference type="InterPro" id="IPR050807">
    <property type="entry name" value="TransReg_Diox_bact_type"/>
</dbReference>
<evidence type="ECO:0000256" key="1">
    <source>
        <dbReference type="ARBA" id="ARBA00023125"/>
    </source>
</evidence>
<dbReference type="Proteomes" id="UP000239504">
    <property type="component" value="Unassembled WGS sequence"/>
</dbReference>
<dbReference type="GO" id="GO:0003700">
    <property type="term" value="F:DNA-binding transcription factor activity"/>
    <property type="evidence" value="ECO:0007669"/>
    <property type="project" value="TreeGrafter"/>
</dbReference>
<evidence type="ECO:0000259" key="3">
    <source>
        <dbReference type="PROSITE" id="PS50943"/>
    </source>
</evidence>
<feature type="region of interest" description="Disordered" evidence="2">
    <location>
        <begin position="68"/>
        <end position="98"/>
    </location>
</feature>
<dbReference type="AlphaFoldDB" id="A0A2S7K552"/>
<keyword evidence="5" id="KW-1185">Reference proteome</keyword>
<dbReference type="PANTHER" id="PTHR46797:SF1">
    <property type="entry name" value="METHYLPHOSPHONATE SYNTHASE"/>
    <property type="match status" value="1"/>
</dbReference>
<organism evidence="4 5">
    <name type="scientific">Hyphococcus luteus</name>
    <dbReference type="NCBI Taxonomy" id="2058213"/>
    <lineage>
        <taxon>Bacteria</taxon>
        <taxon>Pseudomonadati</taxon>
        <taxon>Pseudomonadota</taxon>
        <taxon>Alphaproteobacteria</taxon>
        <taxon>Parvularculales</taxon>
        <taxon>Parvularculaceae</taxon>
        <taxon>Hyphococcus</taxon>
    </lineage>
</organism>
<dbReference type="Gene3D" id="1.10.260.40">
    <property type="entry name" value="lambda repressor-like DNA-binding domains"/>
    <property type="match status" value="1"/>
</dbReference>
<evidence type="ECO:0000256" key="2">
    <source>
        <dbReference type="SAM" id="MobiDB-lite"/>
    </source>
</evidence>
<dbReference type="CDD" id="cd00093">
    <property type="entry name" value="HTH_XRE"/>
    <property type="match status" value="1"/>
</dbReference>